<name>A0A803P6N0_CANSA</name>
<evidence type="ECO:0000313" key="3">
    <source>
        <dbReference type="Proteomes" id="UP000596661"/>
    </source>
</evidence>
<protein>
    <recommendedName>
        <fullName evidence="1">Reverse transcriptase domain-containing protein</fullName>
    </recommendedName>
</protein>
<dbReference type="InterPro" id="IPR000477">
    <property type="entry name" value="RT_dom"/>
</dbReference>
<dbReference type="PANTHER" id="PTHR46890:SF48">
    <property type="entry name" value="RNA-DIRECTED DNA POLYMERASE"/>
    <property type="match status" value="1"/>
</dbReference>
<dbReference type="InterPro" id="IPR043502">
    <property type="entry name" value="DNA/RNA_pol_sf"/>
</dbReference>
<organism evidence="2 3">
    <name type="scientific">Cannabis sativa</name>
    <name type="common">Hemp</name>
    <name type="synonym">Marijuana</name>
    <dbReference type="NCBI Taxonomy" id="3483"/>
    <lineage>
        <taxon>Eukaryota</taxon>
        <taxon>Viridiplantae</taxon>
        <taxon>Streptophyta</taxon>
        <taxon>Embryophyta</taxon>
        <taxon>Tracheophyta</taxon>
        <taxon>Spermatophyta</taxon>
        <taxon>Magnoliopsida</taxon>
        <taxon>eudicotyledons</taxon>
        <taxon>Gunneridae</taxon>
        <taxon>Pentapetalae</taxon>
        <taxon>rosids</taxon>
        <taxon>fabids</taxon>
        <taxon>Rosales</taxon>
        <taxon>Cannabaceae</taxon>
        <taxon>Cannabis</taxon>
    </lineage>
</organism>
<dbReference type="Gramene" id="evm.model.03.1787">
    <property type="protein sequence ID" value="cds.evm.model.03.1787"/>
    <property type="gene ID" value="evm.TU.03.1787"/>
</dbReference>
<reference evidence="2" key="2">
    <citation type="submission" date="2021-03" db="UniProtKB">
        <authorList>
            <consortium name="EnsemblPlants"/>
        </authorList>
    </citation>
    <scope>IDENTIFICATION</scope>
</reference>
<dbReference type="Pfam" id="PF00078">
    <property type="entry name" value="RVT_1"/>
    <property type="match status" value="1"/>
</dbReference>
<dbReference type="OrthoDB" id="1748983at2759"/>
<dbReference type="EMBL" id="UZAU01000331">
    <property type="status" value="NOT_ANNOTATED_CDS"/>
    <property type="molecule type" value="Genomic_DNA"/>
</dbReference>
<sequence>MGDLRPISLCNVLYKIISKVLANRLKIVLPHIISEYQSAFIPGRLISDNIMVSYEVMHYFKRKRKGQTGYMALKLDLSKAYDRIEWGFLMAMMSKMGFHNRFIELIFHTISTVEYKIVHGGHEIGPIAPSRGIRQGDSLSPYLFLICAEGLSSLLRRAERSGHIRGCKVANGAPTISHMLFADDSYVYCRATENEADNVLRVLHMFEVASGQQVNRAKSSIFFSANTPSDLRDRLCTRLGMVPASNDSFYLGLPCILGRSKKVIQNFLQEKMEKRILSWEGRFLSKAGREILIKTVAQAIRLMLCRGAALSRHKSIEALVFANLRDYNCPLGKQAWRPLQGPIRLVAVYKARYYPHSSMLSAPLGANPSYIWRSIHESQSLILAGAKIRVGVGDIEVLNIPWLADDINPFVTSTHPVLAHSRVRQLMSPNGQCWDVELVRDLFNQRDASVILSTPINVGRGDNYYWKHEHSGFYTVKSAYKAIQMDKGNWSHEMEDLVWKRLWKIKIPPKVLHFMWKALTQCLPTQRSLQTKHVDVPAACVFVTLVFESITMFLLSVNSQTVAESDGRVLCVNRHMSDRFLSGSSPSRTHLVLDQWCYAQSNGFEPLMVSKNNHHKEEHWSKPEANKIKVNVDGAVFQSTGSYGVGIVARDRNGQLIEASTILRVGNVQSTTVEALGSRKLESDQG</sequence>
<dbReference type="PROSITE" id="PS50878">
    <property type="entry name" value="RT_POL"/>
    <property type="match status" value="1"/>
</dbReference>
<dbReference type="EnsemblPlants" id="evm.model.03.1787">
    <property type="protein sequence ID" value="cds.evm.model.03.1787"/>
    <property type="gene ID" value="evm.TU.03.1787"/>
</dbReference>
<feature type="domain" description="Reverse transcriptase" evidence="1">
    <location>
        <begin position="1"/>
        <end position="284"/>
    </location>
</feature>
<evidence type="ECO:0000313" key="2">
    <source>
        <dbReference type="EnsemblPlants" id="cds.evm.model.03.1787"/>
    </source>
</evidence>
<dbReference type="Pfam" id="PF13966">
    <property type="entry name" value="zf-RVT"/>
    <property type="match status" value="1"/>
</dbReference>
<dbReference type="InterPro" id="IPR052343">
    <property type="entry name" value="Retrotransposon-Effector_Assoc"/>
</dbReference>
<accession>A0A803P6N0</accession>
<evidence type="ECO:0000259" key="1">
    <source>
        <dbReference type="PROSITE" id="PS50878"/>
    </source>
</evidence>
<dbReference type="CDD" id="cd01650">
    <property type="entry name" value="RT_nLTR_like"/>
    <property type="match status" value="1"/>
</dbReference>
<keyword evidence="3" id="KW-1185">Reference proteome</keyword>
<dbReference type="InterPro" id="IPR026960">
    <property type="entry name" value="RVT-Znf"/>
</dbReference>
<dbReference type="PANTHER" id="PTHR46890">
    <property type="entry name" value="NON-LTR RETROLELEMENT REVERSE TRANSCRIPTASE-LIKE PROTEIN-RELATED"/>
    <property type="match status" value="1"/>
</dbReference>
<dbReference type="SUPFAM" id="SSF56672">
    <property type="entry name" value="DNA/RNA polymerases"/>
    <property type="match status" value="1"/>
</dbReference>
<dbReference type="AlphaFoldDB" id="A0A803P6N0"/>
<reference evidence="2" key="1">
    <citation type="submission" date="2018-11" db="EMBL/GenBank/DDBJ databases">
        <authorList>
            <person name="Grassa J C."/>
        </authorList>
    </citation>
    <scope>NUCLEOTIDE SEQUENCE [LARGE SCALE GENOMIC DNA]</scope>
</reference>
<dbReference type="Proteomes" id="UP000596661">
    <property type="component" value="Chromosome 3"/>
</dbReference>
<proteinExistence type="predicted"/>